<dbReference type="KEGG" id="svo:SVI_2372"/>
<keyword evidence="4" id="KW-1185">Reference proteome</keyword>
<feature type="region of interest" description="Disordered" evidence="1">
    <location>
        <begin position="219"/>
        <end position="248"/>
    </location>
</feature>
<keyword evidence="2" id="KW-0812">Transmembrane</keyword>
<dbReference type="eggNOG" id="ENOG5031TMU">
    <property type="taxonomic scope" value="Bacteria"/>
</dbReference>
<feature type="compositionally biased region" description="Polar residues" evidence="1">
    <location>
        <begin position="225"/>
        <end position="246"/>
    </location>
</feature>
<dbReference type="RefSeq" id="WP_013051647.1">
    <property type="nucleotide sequence ID" value="NC_014012.1"/>
</dbReference>
<evidence type="ECO:0000256" key="2">
    <source>
        <dbReference type="SAM" id="Phobius"/>
    </source>
</evidence>
<evidence type="ECO:0000313" key="3">
    <source>
        <dbReference type="EMBL" id="BAJ02343.1"/>
    </source>
</evidence>
<dbReference type="EMBL" id="AP011177">
    <property type="protein sequence ID" value="BAJ02343.1"/>
    <property type="molecule type" value="Genomic_DNA"/>
</dbReference>
<organism evidence="3 4">
    <name type="scientific">Shewanella violacea (strain JCM 10179 / CIP 106290 / LMG 19151 / DSS12)</name>
    <dbReference type="NCBI Taxonomy" id="637905"/>
    <lineage>
        <taxon>Bacteria</taxon>
        <taxon>Pseudomonadati</taxon>
        <taxon>Pseudomonadota</taxon>
        <taxon>Gammaproteobacteria</taxon>
        <taxon>Alteromonadales</taxon>
        <taxon>Shewanellaceae</taxon>
        <taxon>Shewanella</taxon>
    </lineage>
</organism>
<feature type="transmembrane region" description="Helical" evidence="2">
    <location>
        <begin position="73"/>
        <end position="96"/>
    </location>
</feature>
<proteinExistence type="predicted"/>
<protein>
    <submittedName>
        <fullName evidence="3">Uncharacterized protein</fullName>
    </submittedName>
</protein>
<evidence type="ECO:0000256" key="1">
    <source>
        <dbReference type="SAM" id="MobiDB-lite"/>
    </source>
</evidence>
<name>D4ZKZ4_SHEVD</name>
<dbReference type="Proteomes" id="UP000002350">
    <property type="component" value="Chromosome"/>
</dbReference>
<reference evidence="4" key="1">
    <citation type="journal article" date="2010" name="Mol. Biosyst.">
        <title>Complete genome sequence and comparative analysis of Shewanella violacea, a psychrophilic and piezophilic bacterium from deep sea floor sediments.</title>
        <authorList>
            <person name="Aono E."/>
            <person name="Baba T."/>
            <person name="Ara T."/>
            <person name="Nishi T."/>
            <person name="Nakamichi T."/>
            <person name="Inamoto E."/>
            <person name="Toyonaga H."/>
            <person name="Hasegawa M."/>
            <person name="Takai Y."/>
            <person name="Okumura Y."/>
            <person name="Baba M."/>
            <person name="Tomita M."/>
            <person name="Kato C."/>
            <person name="Oshima T."/>
            <person name="Nakasone K."/>
            <person name="Mori H."/>
        </authorList>
    </citation>
    <scope>NUCLEOTIDE SEQUENCE [LARGE SCALE GENOMIC DNA]</scope>
    <source>
        <strain evidence="4">JCM 10179 / CIP 106290 / LMG 19151 / DSS12</strain>
    </source>
</reference>
<keyword evidence="2" id="KW-1133">Transmembrane helix</keyword>
<accession>D4ZKZ4</accession>
<keyword evidence="2" id="KW-0472">Membrane</keyword>
<dbReference type="AlphaFoldDB" id="D4ZKZ4"/>
<sequence length="380" mass="43016">MKAFQIEGLLFNAQQDELQGIKADKSAEDFEVQFDDFWDSQELSYELNHDHSTFILTENKHADLAANRPWTSWLLVTAGVIICHLALVFTLDLLWIPAPQLYPEAKIKGIQSQGPQLKVPRLKAYMYFKAPVIEKSKSEIIDKQIQQAKPLVSDLPANDLQIKEATAQGYQVKPAKEKEKRESDTRPLKKILVQETLIQESLVHETLVQNTVVKQLKQPPVKQADVSNPETAYPQSKSANFFSSEPESNDERDKLIISNFSSSTQKYLSRQREEALGELVVKQANQYSQTKTLSEMDGEMIILKLPKVDTWSNAQSLDNGLDPNRIVKQGDTCYRIVQTPTQIDPHAESLGYAFRCDGDSLVAALKRAIAKRVHKTPIKR</sequence>
<dbReference type="OrthoDB" id="6272870at2"/>
<evidence type="ECO:0000313" key="4">
    <source>
        <dbReference type="Proteomes" id="UP000002350"/>
    </source>
</evidence>
<gene>
    <name evidence="3" type="ordered locus">SVI_2372</name>
</gene>
<dbReference type="HOGENOM" id="CLU_048423_0_0_6"/>